<organism evidence="3 4">
    <name type="scientific">Salinispira pacifica</name>
    <dbReference type="NCBI Taxonomy" id="1307761"/>
    <lineage>
        <taxon>Bacteria</taxon>
        <taxon>Pseudomonadati</taxon>
        <taxon>Spirochaetota</taxon>
        <taxon>Spirochaetia</taxon>
        <taxon>Spirochaetales</taxon>
        <taxon>Spirochaetaceae</taxon>
        <taxon>Salinispira</taxon>
    </lineage>
</organism>
<dbReference type="OrthoDB" id="350414at2"/>
<comment type="similarity">
    <text evidence="1">Belongs to the bactofilin family.</text>
</comment>
<keyword evidence="4" id="KW-1185">Reference proteome</keyword>
<dbReference type="RefSeq" id="WP_024267689.1">
    <property type="nucleotide sequence ID" value="NC_023035.1"/>
</dbReference>
<dbReference type="STRING" id="1307761.L21SP2_1367"/>
<dbReference type="PANTHER" id="PTHR35024:SF4">
    <property type="entry name" value="POLYMER-FORMING CYTOSKELETAL PROTEIN"/>
    <property type="match status" value="1"/>
</dbReference>
<evidence type="ECO:0000313" key="4">
    <source>
        <dbReference type="Proteomes" id="UP000018680"/>
    </source>
</evidence>
<evidence type="ECO:0000313" key="3">
    <source>
        <dbReference type="EMBL" id="AHC14766.1"/>
    </source>
</evidence>
<proteinExistence type="inferred from homology"/>
<dbReference type="InterPro" id="IPR007607">
    <property type="entry name" value="BacA/B"/>
</dbReference>
<gene>
    <name evidence="3" type="ORF">L21SP2_1367</name>
</gene>
<dbReference type="KEGG" id="slr:L21SP2_1367"/>
<reference evidence="3 4" key="1">
    <citation type="journal article" date="2015" name="Stand. Genomic Sci.">
        <title>Complete genome sequence and description of Salinispira pacifica gen. nov., sp. nov., a novel spirochaete isolated form a hypersaline microbial mat.</title>
        <authorList>
            <person name="Ben Hania W."/>
            <person name="Joseph M."/>
            <person name="Schumann P."/>
            <person name="Bunk B."/>
            <person name="Fiebig A."/>
            <person name="Sproer C."/>
            <person name="Klenk H.P."/>
            <person name="Fardeau M.L."/>
            <person name="Spring S."/>
        </authorList>
    </citation>
    <scope>NUCLEOTIDE SEQUENCE [LARGE SCALE GENOMIC DNA]</scope>
    <source>
        <strain evidence="3 4">L21-RPul-D2</strain>
    </source>
</reference>
<evidence type="ECO:0000256" key="2">
    <source>
        <dbReference type="SAM" id="MobiDB-lite"/>
    </source>
</evidence>
<dbReference type="eggNOG" id="COG1664">
    <property type="taxonomic scope" value="Bacteria"/>
</dbReference>
<dbReference type="Pfam" id="PF04519">
    <property type="entry name" value="Bactofilin"/>
    <property type="match status" value="1"/>
</dbReference>
<dbReference type="AlphaFoldDB" id="V5WHX0"/>
<evidence type="ECO:0008006" key="5">
    <source>
        <dbReference type="Google" id="ProtNLM"/>
    </source>
</evidence>
<feature type="region of interest" description="Disordered" evidence="2">
    <location>
        <begin position="120"/>
        <end position="175"/>
    </location>
</feature>
<dbReference type="HOGENOM" id="CLU_1531482_0_0_12"/>
<feature type="compositionally biased region" description="Polar residues" evidence="2">
    <location>
        <begin position="122"/>
        <end position="134"/>
    </location>
</feature>
<feature type="compositionally biased region" description="Polar residues" evidence="2">
    <location>
        <begin position="163"/>
        <end position="175"/>
    </location>
</feature>
<dbReference type="PANTHER" id="PTHR35024">
    <property type="entry name" value="HYPOTHETICAL CYTOSOLIC PROTEIN"/>
    <property type="match status" value="1"/>
</dbReference>
<dbReference type="Proteomes" id="UP000018680">
    <property type="component" value="Chromosome"/>
</dbReference>
<accession>V5WHX0</accession>
<name>V5WHX0_9SPIO</name>
<dbReference type="EMBL" id="CP006939">
    <property type="protein sequence ID" value="AHC14766.1"/>
    <property type="molecule type" value="Genomic_DNA"/>
</dbReference>
<sequence length="175" mass="18728">MERFPEEQYVNSLIGFGSRFKGDIEIDGLFRIDGDFSGSVKTEGKVLIGSRGRADCSINARVVVIGGIFRGTVYAQEKIIVLASAVVIGNLYTPRLIAEEGVLINGSLVVTGKKAGRKNVVQPRSNGLDSSEGSDSPGKEQTRGIEAARPGGLFRIGRKRRQPSASEENTGSRTS</sequence>
<evidence type="ECO:0000256" key="1">
    <source>
        <dbReference type="ARBA" id="ARBA00044755"/>
    </source>
</evidence>
<protein>
    <recommendedName>
        <fullName evidence="5">Integral membrane protein CcmA involved in cell shape determination</fullName>
    </recommendedName>
</protein>